<dbReference type="InterPro" id="IPR008166">
    <property type="entry name" value="Glyco_transf_92"/>
</dbReference>
<dbReference type="EMBL" id="JABSTU010000001">
    <property type="protein sequence ID" value="KAH8042136.1"/>
    <property type="molecule type" value="Genomic_DNA"/>
</dbReference>
<dbReference type="GO" id="GO:0016020">
    <property type="term" value="C:membrane"/>
    <property type="evidence" value="ECO:0007669"/>
    <property type="project" value="UniProtKB-SubCell"/>
</dbReference>
<feature type="chain" id="PRO_5039897716" description="Glycosyltransferase family 92 protein" evidence="10">
    <location>
        <begin position="18"/>
        <end position="453"/>
    </location>
</feature>
<dbReference type="AlphaFoldDB" id="A0A9J6F973"/>
<reference evidence="11" key="2">
    <citation type="submission" date="2021-09" db="EMBL/GenBank/DDBJ databases">
        <authorList>
            <person name="Jia N."/>
            <person name="Wang J."/>
            <person name="Shi W."/>
            <person name="Du L."/>
            <person name="Sun Y."/>
            <person name="Zhan W."/>
            <person name="Jiang J."/>
            <person name="Wang Q."/>
            <person name="Zhang B."/>
            <person name="Ji P."/>
            <person name="Sakyi L.B."/>
            <person name="Cui X."/>
            <person name="Yuan T."/>
            <person name="Jiang B."/>
            <person name="Yang W."/>
            <person name="Lam T.T.-Y."/>
            <person name="Chang Q."/>
            <person name="Ding S."/>
            <person name="Wang X."/>
            <person name="Zhu J."/>
            <person name="Ruan X."/>
            <person name="Zhao L."/>
            <person name="Wei J."/>
            <person name="Que T."/>
            <person name="Du C."/>
            <person name="Cheng J."/>
            <person name="Dai P."/>
            <person name="Han X."/>
            <person name="Huang E."/>
            <person name="Gao Y."/>
            <person name="Liu J."/>
            <person name="Shao H."/>
            <person name="Ye R."/>
            <person name="Li L."/>
            <person name="Wei W."/>
            <person name="Wang X."/>
            <person name="Wang C."/>
            <person name="Huo Q."/>
            <person name="Li W."/>
            <person name="Guo W."/>
            <person name="Chen H."/>
            <person name="Chen S."/>
            <person name="Zhou L."/>
            <person name="Zhou L."/>
            <person name="Ni X."/>
            <person name="Tian J."/>
            <person name="Zhou Y."/>
            <person name="Sheng Y."/>
            <person name="Liu T."/>
            <person name="Pan Y."/>
            <person name="Xia L."/>
            <person name="Li J."/>
            <person name="Zhao F."/>
            <person name="Cao W."/>
        </authorList>
    </citation>
    <scope>NUCLEOTIDE SEQUENCE</scope>
    <source>
        <strain evidence="11">Rmic-2018</strain>
        <tissue evidence="11">Larvae</tissue>
    </source>
</reference>
<keyword evidence="6" id="KW-1133">Transmembrane helix</keyword>
<evidence type="ECO:0000256" key="9">
    <source>
        <dbReference type="SAM" id="MobiDB-lite"/>
    </source>
</evidence>
<keyword evidence="4 8" id="KW-0808">Transferase</keyword>
<gene>
    <name evidence="11" type="ORF">HPB51_021220</name>
</gene>
<evidence type="ECO:0000256" key="10">
    <source>
        <dbReference type="SAM" id="SignalP"/>
    </source>
</evidence>
<protein>
    <recommendedName>
        <fullName evidence="8">Glycosyltransferase family 92 protein</fullName>
        <ecNumber evidence="8">2.4.1.-</ecNumber>
    </recommendedName>
</protein>
<dbReference type="OMA" id="RFTFYAY"/>
<evidence type="ECO:0000256" key="6">
    <source>
        <dbReference type="ARBA" id="ARBA00022989"/>
    </source>
</evidence>
<reference evidence="11" key="1">
    <citation type="journal article" date="2020" name="Cell">
        <title>Large-Scale Comparative Analyses of Tick Genomes Elucidate Their Genetic Diversity and Vector Capacities.</title>
        <authorList>
            <consortium name="Tick Genome and Microbiome Consortium (TIGMIC)"/>
            <person name="Jia N."/>
            <person name="Wang J."/>
            <person name="Shi W."/>
            <person name="Du L."/>
            <person name="Sun Y."/>
            <person name="Zhan W."/>
            <person name="Jiang J.F."/>
            <person name="Wang Q."/>
            <person name="Zhang B."/>
            <person name="Ji P."/>
            <person name="Bell-Sakyi L."/>
            <person name="Cui X.M."/>
            <person name="Yuan T.T."/>
            <person name="Jiang B.G."/>
            <person name="Yang W.F."/>
            <person name="Lam T.T."/>
            <person name="Chang Q.C."/>
            <person name="Ding S.J."/>
            <person name="Wang X.J."/>
            <person name="Zhu J.G."/>
            <person name="Ruan X.D."/>
            <person name="Zhao L."/>
            <person name="Wei J.T."/>
            <person name="Ye R.Z."/>
            <person name="Que T.C."/>
            <person name="Du C.H."/>
            <person name="Zhou Y.H."/>
            <person name="Cheng J.X."/>
            <person name="Dai P.F."/>
            <person name="Guo W.B."/>
            <person name="Han X.H."/>
            <person name="Huang E.J."/>
            <person name="Li L.F."/>
            <person name="Wei W."/>
            <person name="Gao Y.C."/>
            <person name="Liu J.Z."/>
            <person name="Shao H.Z."/>
            <person name="Wang X."/>
            <person name="Wang C.C."/>
            <person name="Yang T.C."/>
            <person name="Huo Q.B."/>
            <person name="Li W."/>
            <person name="Chen H.Y."/>
            <person name="Chen S.E."/>
            <person name="Zhou L.G."/>
            <person name="Ni X.B."/>
            <person name="Tian J.H."/>
            <person name="Sheng Y."/>
            <person name="Liu T."/>
            <person name="Pan Y.S."/>
            <person name="Xia L.Y."/>
            <person name="Li J."/>
            <person name="Zhao F."/>
            <person name="Cao W.C."/>
        </authorList>
    </citation>
    <scope>NUCLEOTIDE SEQUENCE</scope>
    <source>
        <strain evidence="11">Rmic-2018</strain>
    </source>
</reference>
<keyword evidence="12" id="KW-1185">Reference proteome</keyword>
<dbReference type="VEuPathDB" id="VectorBase:LOC119175524"/>
<evidence type="ECO:0000256" key="2">
    <source>
        <dbReference type="ARBA" id="ARBA00007647"/>
    </source>
</evidence>
<dbReference type="PANTHER" id="PTHR21461:SF40">
    <property type="entry name" value="GLYCOSYLTRANSFERASE FAMILY 92 PROTEIN"/>
    <property type="match status" value="1"/>
</dbReference>
<keyword evidence="10" id="KW-0732">Signal</keyword>
<proteinExistence type="inferred from homology"/>
<evidence type="ECO:0000256" key="7">
    <source>
        <dbReference type="ARBA" id="ARBA00023136"/>
    </source>
</evidence>
<evidence type="ECO:0000313" key="12">
    <source>
        <dbReference type="Proteomes" id="UP000821866"/>
    </source>
</evidence>
<evidence type="ECO:0000313" key="11">
    <source>
        <dbReference type="EMBL" id="KAH8042136.1"/>
    </source>
</evidence>
<evidence type="ECO:0000256" key="4">
    <source>
        <dbReference type="ARBA" id="ARBA00022679"/>
    </source>
</evidence>
<organism evidence="11 12">
    <name type="scientific">Rhipicephalus microplus</name>
    <name type="common">Cattle tick</name>
    <name type="synonym">Boophilus microplus</name>
    <dbReference type="NCBI Taxonomy" id="6941"/>
    <lineage>
        <taxon>Eukaryota</taxon>
        <taxon>Metazoa</taxon>
        <taxon>Ecdysozoa</taxon>
        <taxon>Arthropoda</taxon>
        <taxon>Chelicerata</taxon>
        <taxon>Arachnida</taxon>
        <taxon>Acari</taxon>
        <taxon>Parasitiformes</taxon>
        <taxon>Ixodida</taxon>
        <taxon>Ixodoidea</taxon>
        <taxon>Ixodidae</taxon>
        <taxon>Rhipicephalinae</taxon>
        <taxon>Rhipicephalus</taxon>
        <taxon>Boophilus</taxon>
    </lineage>
</organism>
<accession>A0A9J6F973</accession>
<comment type="subcellular location">
    <subcellularLocation>
        <location evidence="1">Membrane</location>
        <topology evidence="1">Single-pass membrane protein</topology>
    </subcellularLocation>
</comment>
<dbReference type="PANTHER" id="PTHR21461">
    <property type="entry name" value="GLYCOSYLTRANSFERASE FAMILY 92 PROTEIN"/>
    <property type="match status" value="1"/>
</dbReference>
<keyword evidence="5" id="KW-0812">Transmembrane</keyword>
<evidence type="ECO:0000256" key="3">
    <source>
        <dbReference type="ARBA" id="ARBA00022676"/>
    </source>
</evidence>
<evidence type="ECO:0000256" key="5">
    <source>
        <dbReference type="ARBA" id="ARBA00022692"/>
    </source>
</evidence>
<dbReference type="Proteomes" id="UP000821866">
    <property type="component" value="Chromosome 1"/>
</dbReference>
<keyword evidence="7" id="KW-0472">Membrane</keyword>
<evidence type="ECO:0000256" key="8">
    <source>
        <dbReference type="RuleBase" id="RU366017"/>
    </source>
</evidence>
<feature type="compositionally biased region" description="Basic and acidic residues" evidence="9">
    <location>
        <begin position="31"/>
        <end position="40"/>
    </location>
</feature>
<sequence length="453" mass="51594">MQRIRLALLLLCAFASAFIVGVQLGLNMNHDPPDYSEQRPGHSSRITQQRKDSPYFTADDAEWLDAWTKVSSNVYVYSAYLDPRLGPDATVVRVVGLARLSPALKVNYSCLIDDRPGKPAPPVVAKREFLQDHHHAKYDGVFITCPYHLTNDSETPQTVRVVVTGAETGKSKSIPVHYRRPTLGTHEMGSLSLCVRPFYGGVPKVHDLRHFVAYYSLHGVQRFTFYAYDSRDDVNDYLRTLGREGLKVDLFSWSLPAAKKSWALAQNAFTQDCLYRHANASRRVLIVDLDEFVFPLPVRGKPRTIAQLLAKLPESKACIVVRNVFWVRAASRMDRPFIFASLNRSRRVWPTGLRSKYFADPLEVLEGGIHFCRRFLSGGRNRDKQLTVSQALLFHYRGVRGETYARDTSMLVWEKPLMNSPLMPKPEFWRGVASKVRNVLRNSVDVVSRLIQR</sequence>
<name>A0A9J6F973_RHIMP</name>
<comment type="caution">
    <text evidence="11">The sequence shown here is derived from an EMBL/GenBank/DDBJ whole genome shotgun (WGS) entry which is preliminary data.</text>
</comment>
<keyword evidence="3 8" id="KW-0328">Glycosyltransferase</keyword>
<dbReference type="Pfam" id="PF01697">
    <property type="entry name" value="Glyco_transf_92"/>
    <property type="match status" value="1"/>
</dbReference>
<feature type="region of interest" description="Disordered" evidence="9">
    <location>
        <begin position="31"/>
        <end position="51"/>
    </location>
</feature>
<feature type="signal peptide" evidence="10">
    <location>
        <begin position="1"/>
        <end position="17"/>
    </location>
</feature>
<dbReference type="GO" id="GO:0005737">
    <property type="term" value="C:cytoplasm"/>
    <property type="evidence" value="ECO:0007669"/>
    <property type="project" value="TreeGrafter"/>
</dbReference>
<dbReference type="EC" id="2.4.1.-" evidence="8"/>
<evidence type="ECO:0000256" key="1">
    <source>
        <dbReference type="ARBA" id="ARBA00004167"/>
    </source>
</evidence>
<comment type="similarity">
    <text evidence="2 8">Belongs to the glycosyltransferase 92 family.</text>
</comment>
<dbReference type="OrthoDB" id="2526284at2759"/>
<dbReference type="GO" id="GO:0016757">
    <property type="term" value="F:glycosyltransferase activity"/>
    <property type="evidence" value="ECO:0007669"/>
    <property type="project" value="UniProtKB-UniRule"/>
</dbReference>